<dbReference type="PANTHER" id="PTHR34474:SF2">
    <property type="entry name" value="SIGNAL TRANSDUCTION PROTEIN TRAP"/>
    <property type="match status" value="1"/>
</dbReference>
<keyword evidence="4" id="KW-1185">Reference proteome</keyword>
<evidence type="ECO:0000256" key="1">
    <source>
        <dbReference type="SAM" id="MobiDB-lite"/>
    </source>
</evidence>
<dbReference type="Gene3D" id="3.30.70.100">
    <property type="match status" value="1"/>
</dbReference>
<dbReference type="AlphaFoldDB" id="A0A0J6CT63"/>
<feature type="region of interest" description="Disordered" evidence="1">
    <location>
        <begin position="73"/>
        <end position="101"/>
    </location>
</feature>
<keyword evidence="3" id="KW-0503">Monooxygenase</keyword>
<comment type="caution">
    <text evidence="3">The sequence shown here is derived from an EMBL/GenBank/DDBJ whole genome shotgun (WGS) entry which is preliminary data.</text>
</comment>
<gene>
    <name evidence="3" type="ORF">AB986_17660</name>
</gene>
<dbReference type="InterPro" id="IPR050404">
    <property type="entry name" value="Heme-degrading_MO"/>
</dbReference>
<evidence type="ECO:0000313" key="4">
    <source>
        <dbReference type="Proteomes" id="UP000035996"/>
    </source>
</evidence>
<dbReference type="RefSeq" id="WP_048312969.1">
    <property type="nucleotide sequence ID" value="NZ_CP119526.1"/>
</dbReference>
<protein>
    <submittedName>
        <fullName evidence="3">Antibiotic biosynthesis monooxygenase</fullName>
    </submittedName>
</protein>
<dbReference type="InterPro" id="IPR011008">
    <property type="entry name" value="Dimeric_a/b-barrel"/>
</dbReference>
<evidence type="ECO:0000259" key="2">
    <source>
        <dbReference type="PROSITE" id="PS51725"/>
    </source>
</evidence>
<dbReference type="InterPro" id="IPR007138">
    <property type="entry name" value="ABM_dom"/>
</dbReference>
<dbReference type="Proteomes" id="UP000035996">
    <property type="component" value="Unassembled WGS sequence"/>
</dbReference>
<dbReference type="PANTHER" id="PTHR34474">
    <property type="entry name" value="SIGNAL TRANSDUCTION PROTEIN TRAP"/>
    <property type="match status" value="1"/>
</dbReference>
<dbReference type="SUPFAM" id="SSF54909">
    <property type="entry name" value="Dimeric alpha+beta barrel"/>
    <property type="match status" value="1"/>
</dbReference>
<sequence length="101" mass="11818">MYVVMNELKVPDEAKDMMKQRFGKSAESMKEVEGCLEFMFLEQSAEDGKLIVFTKWENEEAYQNWVHSDSFKNAHKEKRESKEKSPATGNELSEFTVVYHT</sequence>
<dbReference type="PROSITE" id="PS51725">
    <property type="entry name" value="ABM"/>
    <property type="match status" value="1"/>
</dbReference>
<feature type="domain" description="ABM" evidence="2">
    <location>
        <begin position="2"/>
        <end position="95"/>
    </location>
</feature>
<evidence type="ECO:0000313" key="3">
    <source>
        <dbReference type="EMBL" id="KMM36383.1"/>
    </source>
</evidence>
<proteinExistence type="predicted"/>
<keyword evidence="3" id="KW-0560">Oxidoreductase</keyword>
<dbReference type="STRING" id="157733.AB986_17660"/>
<feature type="compositionally biased region" description="Basic and acidic residues" evidence="1">
    <location>
        <begin position="73"/>
        <end position="85"/>
    </location>
</feature>
<dbReference type="OrthoDB" id="384737at2"/>
<accession>A0A0J6CT63</accession>
<dbReference type="EMBL" id="LELK01000005">
    <property type="protein sequence ID" value="KMM36383.1"/>
    <property type="molecule type" value="Genomic_DNA"/>
</dbReference>
<reference evidence="3" key="1">
    <citation type="submission" date="2015-06" db="EMBL/GenBank/DDBJ databases">
        <authorList>
            <person name="Liu B."/>
            <person name="Wang J."/>
            <person name="Zhu Y."/>
            <person name="Liu G."/>
            <person name="Chen Q."/>
            <person name="Zheng C."/>
            <person name="Che J."/>
            <person name="Ge C."/>
            <person name="Shi H."/>
            <person name="Pan Z."/>
            <person name="Liu X."/>
        </authorList>
    </citation>
    <scope>NUCLEOTIDE SEQUENCE [LARGE SCALE GENOMIC DNA]</scope>
    <source>
        <strain evidence="3">DSM 16346</strain>
    </source>
</reference>
<dbReference type="GO" id="GO:0004497">
    <property type="term" value="F:monooxygenase activity"/>
    <property type="evidence" value="ECO:0007669"/>
    <property type="project" value="UniProtKB-KW"/>
</dbReference>
<dbReference type="Pfam" id="PF03992">
    <property type="entry name" value="ABM"/>
    <property type="match status" value="1"/>
</dbReference>
<name>A0A0J6CT63_9BACL</name>
<organism evidence="3 4">
    <name type="scientific">Guptibacillus hwajinpoensis</name>
    <dbReference type="NCBI Taxonomy" id="208199"/>
    <lineage>
        <taxon>Bacteria</taxon>
        <taxon>Bacillati</taxon>
        <taxon>Bacillota</taxon>
        <taxon>Bacilli</taxon>
        <taxon>Bacillales</taxon>
        <taxon>Guptibacillaceae</taxon>
        <taxon>Guptibacillus</taxon>
    </lineage>
</organism>